<dbReference type="PANTHER" id="PTHR13080">
    <property type="entry name" value="ATP SYNTHASE F CHAIN, MITOCHONDRIAL-RELATED"/>
    <property type="match status" value="1"/>
</dbReference>
<evidence type="ECO:0000256" key="9">
    <source>
        <dbReference type="ARBA" id="ARBA00023310"/>
    </source>
</evidence>
<keyword evidence="6" id="KW-0406">Ion transport</keyword>
<evidence type="ECO:0000256" key="1">
    <source>
        <dbReference type="ARBA" id="ARBA00004325"/>
    </source>
</evidence>
<evidence type="ECO:0000256" key="7">
    <source>
        <dbReference type="ARBA" id="ARBA00023128"/>
    </source>
</evidence>
<name>A0A3Q0RNT5_AMPCI</name>
<feature type="transmembrane region" description="Helical" evidence="10">
    <location>
        <begin position="21"/>
        <end position="40"/>
    </location>
</feature>
<accession>A0A3Q0RNT5</accession>
<keyword evidence="10" id="KW-1133">Transmembrane helix</keyword>
<keyword evidence="10" id="KW-0812">Transmembrane</keyword>
<feature type="transmembrane region" description="Helical" evidence="10">
    <location>
        <begin position="60"/>
        <end position="79"/>
    </location>
</feature>
<keyword evidence="5" id="KW-0375">Hydrogen ion transport</keyword>
<evidence type="ECO:0000256" key="4">
    <source>
        <dbReference type="ARBA" id="ARBA00022547"/>
    </source>
</evidence>
<evidence type="ECO:0000256" key="6">
    <source>
        <dbReference type="ARBA" id="ARBA00023065"/>
    </source>
</evidence>
<protein>
    <submittedName>
        <fullName evidence="11">Uncharacterized protein</fullName>
    </submittedName>
</protein>
<dbReference type="InterPro" id="IPR019344">
    <property type="entry name" value="F1F0-ATPsyn_F_prd"/>
</dbReference>
<keyword evidence="3" id="KW-0813">Transport</keyword>
<dbReference type="Proteomes" id="UP000261340">
    <property type="component" value="Unplaced"/>
</dbReference>
<keyword evidence="9" id="KW-0066">ATP synthesis</keyword>
<dbReference type="GO" id="GO:0031966">
    <property type="term" value="C:mitochondrial membrane"/>
    <property type="evidence" value="ECO:0007669"/>
    <property type="project" value="UniProtKB-SubCell"/>
</dbReference>
<evidence type="ECO:0000313" key="12">
    <source>
        <dbReference type="Proteomes" id="UP000261340"/>
    </source>
</evidence>
<keyword evidence="12" id="KW-1185">Reference proteome</keyword>
<comment type="subcellular location">
    <subcellularLocation>
        <location evidence="1">Mitochondrion membrane</location>
    </subcellularLocation>
</comment>
<evidence type="ECO:0000256" key="5">
    <source>
        <dbReference type="ARBA" id="ARBA00022781"/>
    </source>
</evidence>
<dbReference type="STRING" id="61819.ENSACIP00000012291"/>
<dbReference type="GO" id="GO:0042776">
    <property type="term" value="P:proton motive force-driven mitochondrial ATP synthesis"/>
    <property type="evidence" value="ECO:0007669"/>
    <property type="project" value="TreeGrafter"/>
</dbReference>
<sequence length="91" mass="10801">VSWIAGALTHRSLGQVRLRELPEWLASCFFFFFFALISSVHHSGWQWYYRRYIDVKKGGVGGLGMLLAGYCVLSYIWSYPHIKLDRWRKYH</sequence>
<keyword evidence="8 10" id="KW-0472">Membrane</keyword>
<reference evidence="11" key="2">
    <citation type="submission" date="2025-09" db="UniProtKB">
        <authorList>
            <consortium name="Ensembl"/>
        </authorList>
    </citation>
    <scope>IDENTIFICATION</scope>
</reference>
<dbReference type="GeneTree" id="ENSGT00940000167489"/>
<dbReference type="GO" id="GO:0045259">
    <property type="term" value="C:proton-transporting ATP synthase complex"/>
    <property type="evidence" value="ECO:0007669"/>
    <property type="project" value="UniProtKB-KW"/>
</dbReference>
<dbReference type="GO" id="GO:0046933">
    <property type="term" value="F:proton-transporting ATP synthase activity, rotational mechanism"/>
    <property type="evidence" value="ECO:0007669"/>
    <property type="project" value="TreeGrafter"/>
</dbReference>
<reference evidence="11" key="1">
    <citation type="submission" date="2025-08" db="UniProtKB">
        <authorList>
            <consortium name="Ensembl"/>
        </authorList>
    </citation>
    <scope>IDENTIFICATION</scope>
</reference>
<dbReference type="PANTHER" id="PTHR13080:SF13">
    <property type="entry name" value="ATP SYNTHASE SUBUNIT F, MITOCHONDRIAL"/>
    <property type="match status" value="1"/>
</dbReference>
<evidence type="ECO:0000313" key="11">
    <source>
        <dbReference type="Ensembl" id="ENSACIP00000012291.1"/>
    </source>
</evidence>
<dbReference type="Ensembl" id="ENSACIT00000012636.1">
    <property type="protein sequence ID" value="ENSACIP00000012291.1"/>
    <property type="gene ID" value="ENSACIG00000009583.1"/>
</dbReference>
<organism evidence="11 12">
    <name type="scientific">Amphilophus citrinellus</name>
    <name type="common">Midas cichlid</name>
    <name type="synonym">Cichlasoma citrinellum</name>
    <dbReference type="NCBI Taxonomy" id="61819"/>
    <lineage>
        <taxon>Eukaryota</taxon>
        <taxon>Metazoa</taxon>
        <taxon>Chordata</taxon>
        <taxon>Craniata</taxon>
        <taxon>Vertebrata</taxon>
        <taxon>Euteleostomi</taxon>
        <taxon>Actinopterygii</taxon>
        <taxon>Neopterygii</taxon>
        <taxon>Teleostei</taxon>
        <taxon>Neoteleostei</taxon>
        <taxon>Acanthomorphata</taxon>
        <taxon>Ovalentaria</taxon>
        <taxon>Cichlomorphae</taxon>
        <taxon>Cichliformes</taxon>
        <taxon>Cichlidae</taxon>
        <taxon>New World cichlids</taxon>
        <taxon>Cichlasomatinae</taxon>
        <taxon>Heroini</taxon>
        <taxon>Amphilophus</taxon>
    </lineage>
</organism>
<evidence type="ECO:0000256" key="10">
    <source>
        <dbReference type="SAM" id="Phobius"/>
    </source>
</evidence>
<evidence type="ECO:0000256" key="2">
    <source>
        <dbReference type="ARBA" id="ARBA00005895"/>
    </source>
</evidence>
<dbReference type="AlphaFoldDB" id="A0A3Q0RNT5"/>
<evidence type="ECO:0000256" key="8">
    <source>
        <dbReference type="ARBA" id="ARBA00023136"/>
    </source>
</evidence>
<comment type="similarity">
    <text evidence="2">Belongs to the ATPase F chain family.</text>
</comment>
<evidence type="ECO:0000256" key="3">
    <source>
        <dbReference type="ARBA" id="ARBA00022448"/>
    </source>
</evidence>
<proteinExistence type="inferred from homology"/>
<dbReference type="OMA" id="ICCASPT"/>
<keyword evidence="4" id="KW-0138">CF(0)</keyword>
<keyword evidence="7" id="KW-0496">Mitochondrion</keyword>